<keyword evidence="12" id="KW-0378">Hydrolase</keyword>
<keyword evidence="16 23" id="KW-1133">Transmembrane helix</keyword>
<evidence type="ECO:0000259" key="25">
    <source>
        <dbReference type="PROSITE" id="PS50885"/>
    </source>
</evidence>
<keyword evidence="19" id="KW-0843">Virulence</keyword>
<evidence type="ECO:0000256" key="21">
    <source>
        <dbReference type="ARBA" id="ARBA00040454"/>
    </source>
</evidence>
<dbReference type="Gene3D" id="3.30.565.10">
    <property type="entry name" value="Histidine kinase-like ATPase, C-terminal domain"/>
    <property type="match status" value="1"/>
</dbReference>
<evidence type="ECO:0000313" key="27">
    <source>
        <dbReference type="Proteomes" id="UP000579605"/>
    </source>
</evidence>
<evidence type="ECO:0000313" key="26">
    <source>
        <dbReference type="EMBL" id="NYH91118.1"/>
    </source>
</evidence>
<dbReference type="InterPro" id="IPR003594">
    <property type="entry name" value="HATPase_dom"/>
</dbReference>
<evidence type="ECO:0000256" key="4">
    <source>
        <dbReference type="ARBA" id="ARBA00004651"/>
    </source>
</evidence>
<accession>A0A852ZGT7</accession>
<keyword evidence="13" id="KW-0067">ATP-binding</keyword>
<evidence type="ECO:0000256" key="3">
    <source>
        <dbReference type="ARBA" id="ARBA00001946"/>
    </source>
</evidence>
<keyword evidence="18" id="KW-0346">Stress response</keyword>
<evidence type="ECO:0000256" key="1">
    <source>
        <dbReference type="ARBA" id="ARBA00000085"/>
    </source>
</evidence>
<evidence type="ECO:0000256" key="19">
    <source>
        <dbReference type="ARBA" id="ARBA00023026"/>
    </source>
</evidence>
<dbReference type="SMART" id="SM00388">
    <property type="entry name" value="HisKA"/>
    <property type="match status" value="1"/>
</dbReference>
<evidence type="ECO:0000256" key="2">
    <source>
        <dbReference type="ARBA" id="ARBA00001936"/>
    </source>
</evidence>
<sequence length="362" mass="38145">MHADAATRTALHGQVLDDHAGNELAVVVPVAAGEKVVAAVRASSSRTATLHRVELGWLALLGLAILALAPPVLAALHHARRLASPLETLASQARRLGEGDFTVAAQRCGLTEIDTPAEALADTARRLGAMLARERKFTREASHQLRTPLTGLRLLLETGLDTDDRGLRRAAGQAVEAVDRLEDRIDDLLKIRVEPTGAGPVDTAALLDDVEGTYRGVLAAMGRPLNTRRSDDLPAVDAPTAAVRQAVGVLVDNAVRHGRGRVTVGIRNASGALAIDVHDEGDGIPDVPAEDVTTWALGRPLANGGHGLGLRLASEQIAAHGGRLLHRPARMSAGAMSSPRNQCGSLFTVLLPGREQDCARRE</sequence>
<evidence type="ECO:0000256" key="18">
    <source>
        <dbReference type="ARBA" id="ARBA00023016"/>
    </source>
</evidence>
<dbReference type="PROSITE" id="PS50109">
    <property type="entry name" value="HIS_KIN"/>
    <property type="match status" value="1"/>
</dbReference>
<protein>
    <recommendedName>
        <fullName evidence="21">Signal transduction histidine-protein kinase/phosphatase MprB</fullName>
        <ecNumber evidence="5">2.7.13.3</ecNumber>
    </recommendedName>
    <alternativeName>
        <fullName evidence="22">Mycobacterial persistence regulator B</fullName>
    </alternativeName>
</protein>
<keyword evidence="14" id="KW-0460">Magnesium</keyword>
<dbReference type="InterPro" id="IPR003660">
    <property type="entry name" value="HAMP_dom"/>
</dbReference>
<dbReference type="InterPro" id="IPR003661">
    <property type="entry name" value="HisK_dim/P_dom"/>
</dbReference>
<dbReference type="AlphaFoldDB" id="A0A852ZGT7"/>
<keyword evidence="7" id="KW-0597">Phosphoprotein</keyword>
<dbReference type="PANTHER" id="PTHR44936">
    <property type="entry name" value="SENSOR PROTEIN CREC"/>
    <property type="match status" value="1"/>
</dbReference>
<dbReference type="InterPro" id="IPR050980">
    <property type="entry name" value="2C_sensor_his_kinase"/>
</dbReference>
<proteinExistence type="predicted"/>
<keyword evidence="15" id="KW-0904">Protein phosphatase</keyword>
<keyword evidence="6" id="KW-1003">Cell membrane</keyword>
<comment type="cofactor">
    <cofactor evidence="2">
        <name>Mn(2+)</name>
        <dbReference type="ChEBI" id="CHEBI:29035"/>
    </cofactor>
</comment>
<evidence type="ECO:0000256" key="13">
    <source>
        <dbReference type="ARBA" id="ARBA00022840"/>
    </source>
</evidence>
<evidence type="ECO:0000256" key="6">
    <source>
        <dbReference type="ARBA" id="ARBA00022475"/>
    </source>
</evidence>
<evidence type="ECO:0000256" key="8">
    <source>
        <dbReference type="ARBA" id="ARBA00022679"/>
    </source>
</evidence>
<dbReference type="GO" id="GO:0004721">
    <property type="term" value="F:phosphoprotein phosphatase activity"/>
    <property type="evidence" value="ECO:0007669"/>
    <property type="project" value="UniProtKB-KW"/>
</dbReference>
<organism evidence="26 27">
    <name type="scientific">Actinopolymorpha rutila</name>
    <dbReference type="NCBI Taxonomy" id="446787"/>
    <lineage>
        <taxon>Bacteria</taxon>
        <taxon>Bacillati</taxon>
        <taxon>Actinomycetota</taxon>
        <taxon>Actinomycetes</taxon>
        <taxon>Propionibacteriales</taxon>
        <taxon>Actinopolymorphaceae</taxon>
        <taxon>Actinopolymorpha</taxon>
    </lineage>
</organism>
<dbReference type="SUPFAM" id="SSF47384">
    <property type="entry name" value="Homodimeric domain of signal transducing histidine kinase"/>
    <property type="match status" value="1"/>
</dbReference>
<gene>
    <name evidence="26" type="ORF">F4554_003756</name>
</gene>
<dbReference type="EMBL" id="JACBZH010000001">
    <property type="protein sequence ID" value="NYH91118.1"/>
    <property type="molecule type" value="Genomic_DNA"/>
</dbReference>
<dbReference type="EC" id="2.7.13.3" evidence="5"/>
<dbReference type="InterPro" id="IPR005467">
    <property type="entry name" value="His_kinase_dom"/>
</dbReference>
<dbReference type="RefSeq" id="WP_179788748.1">
    <property type="nucleotide sequence ID" value="NZ_BAAARR010000030.1"/>
</dbReference>
<keyword evidence="17" id="KW-0902">Two-component regulatory system</keyword>
<feature type="transmembrane region" description="Helical" evidence="23">
    <location>
        <begin position="55"/>
        <end position="76"/>
    </location>
</feature>
<evidence type="ECO:0000256" key="7">
    <source>
        <dbReference type="ARBA" id="ARBA00022553"/>
    </source>
</evidence>
<keyword evidence="20" id="KW-0464">Manganese</keyword>
<dbReference type="SUPFAM" id="SSF55874">
    <property type="entry name" value="ATPase domain of HSP90 chaperone/DNA topoisomerase II/histidine kinase"/>
    <property type="match status" value="1"/>
</dbReference>
<evidence type="ECO:0000256" key="10">
    <source>
        <dbReference type="ARBA" id="ARBA00022741"/>
    </source>
</evidence>
<evidence type="ECO:0000256" key="22">
    <source>
        <dbReference type="ARBA" id="ARBA00041776"/>
    </source>
</evidence>
<dbReference type="GO" id="GO:0005524">
    <property type="term" value="F:ATP binding"/>
    <property type="evidence" value="ECO:0007669"/>
    <property type="project" value="UniProtKB-KW"/>
</dbReference>
<evidence type="ECO:0000259" key="24">
    <source>
        <dbReference type="PROSITE" id="PS50109"/>
    </source>
</evidence>
<evidence type="ECO:0000256" key="20">
    <source>
        <dbReference type="ARBA" id="ARBA00023211"/>
    </source>
</evidence>
<dbReference type="GO" id="GO:0000155">
    <property type="term" value="F:phosphorelay sensor kinase activity"/>
    <property type="evidence" value="ECO:0007669"/>
    <property type="project" value="InterPro"/>
</dbReference>
<feature type="domain" description="HAMP" evidence="25">
    <location>
        <begin position="80"/>
        <end position="132"/>
    </location>
</feature>
<evidence type="ECO:0000256" key="11">
    <source>
        <dbReference type="ARBA" id="ARBA00022777"/>
    </source>
</evidence>
<dbReference type="CDD" id="cd00075">
    <property type="entry name" value="HATPase"/>
    <property type="match status" value="1"/>
</dbReference>
<dbReference type="Pfam" id="PF00512">
    <property type="entry name" value="HisKA"/>
    <property type="match status" value="1"/>
</dbReference>
<keyword evidence="23" id="KW-0472">Membrane</keyword>
<keyword evidence="10" id="KW-0547">Nucleotide-binding</keyword>
<evidence type="ECO:0000256" key="17">
    <source>
        <dbReference type="ARBA" id="ARBA00023012"/>
    </source>
</evidence>
<comment type="subcellular location">
    <subcellularLocation>
        <location evidence="4">Cell membrane</location>
        <topology evidence="4">Multi-pass membrane protein</topology>
    </subcellularLocation>
</comment>
<comment type="catalytic activity">
    <reaction evidence="1">
        <text>ATP + protein L-histidine = ADP + protein N-phospho-L-histidine.</text>
        <dbReference type="EC" id="2.7.13.3"/>
    </reaction>
</comment>
<evidence type="ECO:0000256" key="16">
    <source>
        <dbReference type="ARBA" id="ARBA00022989"/>
    </source>
</evidence>
<dbReference type="Pfam" id="PF02518">
    <property type="entry name" value="HATPase_c"/>
    <property type="match status" value="1"/>
</dbReference>
<reference evidence="26 27" key="1">
    <citation type="submission" date="2020-07" db="EMBL/GenBank/DDBJ databases">
        <title>Sequencing the genomes of 1000 actinobacteria strains.</title>
        <authorList>
            <person name="Klenk H.-P."/>
        </authorList>
    </citation>
    <scope>NUCLEOTIDE SEQUENCE [LARGE SCALE GENOMIC DNA]</scope>
    <source>
        <strain evidence="26 27">DSM 18448</strain>
    </source>
</reference>
<evidence type="ECO:0000256" key="23">
    <source>
        <dbReference type="SAM" id="Phobius"/>
    </source>
</evidence>
<evidence type="ECO:0000256" key="5">
    <source>
        <dbReference type="ARBA" id="ARBA00012438"/>
    </source>
</evidence>
<keyword evidence="27" id="KW-1185">Reference proteome</keyword>
<evidence type="ECO:0000256" key="14">
    <source>
        <dbReference type="ARBA" id="ARBA00022842"/>
    </source>
</evidence>
<dbReference type="InterPro" id="IPR036097">
    <property type="entry name" value="HisK_dim/P_sf"/>
</dbReference>
<dbReference type="InterPro" id="IPR004358">
    <property type="entry name" value="Sig_transdc_His_kin-like_C"/>
</dbReference>
<feature type="domain" description="Histidine kinase" evidence="24">
    <location>
        <begin position="140"/>
        <end position="355"/>
    </location>
</feature>
<keyword evidence="11 26" id="KW-0418">Kinase</keyword>
<comment type="cofactor">
    <cofactor evidence="3">
        <name>Mg(2+)</name>
        <dbReference type="ChEBI" id="CHEBI:18420"/>
    </cofactor>
</comment>
<evidence type="ECO:0000256" key="15">
    <source>
        <dbReference type="ARBA" id="ARBA00022912"/>
    </source>
</evidence>
<name>A0A852ZGT7_9ACTN</name>
<dbReference type="GO" id="GO:0005886">
    <property type="term" value="C:plasma membrane"/>
    <property type="evidence" value="ECO:0007669"/>
    <property type="project" value="UniProtKB-SubCell"/>
</dbReference>
<dbReference type="CDD" id="cd00082">
    <property type="entry name" value="HisKA"/>
    <property type="match status" value="1"/>
</dbReference>
<dbReference type="PANTHER" id="PTHR44936:SF9">
    <property type="entry name" value="SENSOR PROTEIN CREC"/>
    <property type="match status" value="1"/>
</dbReference>
<dbReference type="InterPro" id="IPR036890">
    <property type="entry name" value="HATPase_C_sf"/>
</dbReference>
<dbReference type="PRINTS" id="PR00344">
    <property type="entry name" value="BCTRLSENSOR"/>
</dbReference>
<keyword evidence="8" id="KW-0808">Transferase</keyword>
<dbReference type="Gene3D" id="1.10.287.130">
    <property type="match status" value="1"/>
</dbReference>
<dbReference type="SMART" id="SM00387">
    <property type="entry name" value="HATPase_c"/>
    <property type="match status" value="1"/>
</dbReference>
<dbReference type="Proteomes" id="UP000579605">
    <property type="component" value="Unassembled WGS sequence"/>
</dbReference>
<dbReference type="PROSITE" id="PS50885">
    <property type="entry name" value="HAMP"/>
    <property type="match status" value="1"/>
</dbReference>
<evidence type="ECO:0000256" key="9">
    <source>
        <dbReference type="ARBA" id="ARBA00022692"/>
    </source>
</evidence>
<comment type="caution">
    <text evidence="26">The sequence shown here is derived from an EMBL/GenBank/DDBJ whole genome shotgun (WGS) entry which is preliminary data.</text>
</comment>
<dbReference type="Gene3D" id="6.10.340.10">
    <property type="match status" value="1"/>
</dbReference>
<keyword evidence="9 23" id="KW-0812">Transmembrane</keyword>
<evidence type="ECO:0000256" key="12">
    <source>
        <dbReference type="ARBA" id="ARBA00022801"/>
    </source>
</evidence>